<evidence type="ECO:0000313" key="9">
    <source>
        <dbReference type="Proteomes" id="UP000663853"/>
    </source>
</evidence>
<keyword evidence="5" id="KW-0496">Mitochondrion</keyword>
<dbReference type="Pfam" id="PF02146">
    <property type="entry name" value="SIR2"/>
    <property type="match status" value="1"/>
</dbReference>
<dbReference type="Gene3D" id="3.30.1600.10">
    <property type="entry name" value="SIR2/SIRT2 'Small Domain"/>
    <property type="match status" value="1"/>
</dbReference>
<dbReference type="InterPro" id="IPR050134">
    <property type="entry name" value="NAD-dep_sirtuin_deacylases"/>
</dbReference>
<sequence>MYEKMATSDDVVAFRETLRNARSLVILAGAGLSAASGIPTYRGTGGLWKSYDPTQLATFEAFRSNPGLVWTFYKDRIEQCRNASPNAAHRSLASLALPSVQTQLLPSLESRAIPPLLVTQNFDGLSVRALNDLESDLSPEQMSTARSRLIEMHGSAFRTVCMQCKCSKSHPEPLSCPAFDDGYVIPESGIIPVEDLPKCGGREWAGSNRYGRCGGLLRPGVVWFGEAPEQQGEIARVFNWAEVLLVVGTSALVHPAAGYVKTVKNNGGKVAVFNVEASLQDDDADFIFLGPCEEALPTVLGAVNGV</sequence>
<dbReference type="SUPFAM" id="SSF52467">
    <property type="entry name" value="DHS-like NAD/FAD-binding domain"/>
    <property type="match status" value="1"/>
</dbReference>
<dbReference type="InterPro" id="IPR029035">
    <property type="entry name" value="DHS-like_NAD/FAD-binding_dom"/>
</dbReference>
<dbReference type="GO" id="GO:0005634">
    <property type="term" value="C:nucleus"/>
    <property type="evidence" value="ECO:0007669"/>
    <property type="project" value="TreeGrafter"/>
</dbReference>
<gene>
    <name evidence="8" type="ORF">RDB_LOCUS79674</name>
</gene>
<dbReference type="PROSITE" id="PS50305">
    <property type="entry name" value="SIRTUIN"/>
    <property type="match status" value="1"/>
</dbReference>
<dbReference type="PANTHER" id="PTHR11085">
    <property type="entry name" value="NAD-DEPENDENT PROTEIN DEACYLASE SIRTUIN-5, MITOCHONDRIAL-RELATED"/>
    <property type="match status" value="1"/>
</dbReference>
<organism evidence="8 9">
    <name type="scientific">Rhizoctonia solani</name>
    <dbReference type="NCBI Taxonomy" id="456999"/>
    <lineage>
        <taxon>Eukaryota</taxon>
        <taxon>Fungi</taxon>
        <taxon>Dikarya</taxon>
        <taxon>Basidiomycota</taxon>
        <taxon>Agaricomycotina</taxon>
        <taxon>Agaricomycetes</taxon>
        <taxon>Cantharellales</taxon>
        <taxon>Ceratobasidiaceae</taxon>
        <taxon>Rhizoctonia</taxon>
    </lineage>
</organism>
<accession>A0A8H3GV86</accession>
<feature type="binding site" evidence="6">
    <location>
        <position position="213"/>
    </location>
    <ligand>
        <name>Zn(2+)</name>
        <dbReference type="ChEBI" id="CHEBI:29105"/>
    </ligand>
</feature>
<feature type="active site" description="Proton acceptor" evidence="6">
    <location>
        <position position="153"/>
    </location>
</feature>
<dbReference type="GO" id="GO:0005739">
    <property type="term" value="C:mitochondrion"/>
    <property type="evidence" value="ECO:0007669"/>
    <property type="project" value="UniProtKB-SubCell"/>
</dbReference>
<keyword evidence="6" id="KW-0862">Zinc</keyword>
<keyword evidence="3" id="KW-0808">Transferase</keyword>
<protein>
    <recommendedName>
        <fullName evidence="7">Deacetylase sirtuin-type domain-containing protein</fullName>
    </recommendedName>
</protein>
<dbReference type="InterPro" id="IPR026591">
    <property type="entry name" value="Sirtuin_cat_small_dom_sf"/>
</dbReference>
<evidence type="ECO:0000256" key="1">
    <source>
        <dbReference type="ARBA" id="ARBA00004173"/>
    </source>
</evidence>
<dbReference type="Proteomes" id="UP000663853">
    <property type="component" value="Unassembled WGS sequence"/>
</dbReference>
<dbReference type="GO" id="GO:0070403">
    <property type="term" value="F:NAD+ binding"/>
    <property type="evidence" value="ECO:0007669"/>
    <property type="project" value="InterPro"/>
</dbReference>
<keyword evidence="6" id="KW-0479">Metal-binding</keyword>
<dbReference type="InterPro" id="IPR026590">
    <property type="entry name" value="Ssirtuin_cat_dom"/>
</dbReference>
<evidence type="ECO:0000256" key="4">
    <source>
        <dbReference type="ARBA" id="ARBA00023027"/>
    </source>
</evidence>
<comment type="subcellular location">
    <subcellularLocation>
        <location evidence="1">Mitochondrion</location>
    </subcellularLocation>
</comment>
<evidence type="ECO:0000256" key="6">
    <source>
        <dbReference type="PROSITE-ProRule" id="PRU00236"/>
    </source>
</evidence>
<dbReference type="GO" id="GO:0046872">
    <property type="term" value="F:metal ion binding"/>
    <property type="evidence" value="ECO:0007669"/>
    <property type="project" value="UniProtKB-KW"/>
</dbReference>
<comment type="caution">
    <text evidence="8">The sequence shown here is derived from an EMBL/GenBank/DDBJ whole genome shotgun (WGS) entry which is preliminary data.</text>
</comment>
<comment type="similarity">
    <text evidence="2">Belongs to the sirtuin family. Class I subfamily.</text>
</comment>
<feature type="binding site" evidence="6">
    <location>
        <position position="199"/>
    </location>
    <ligand>
        <name>Zn(2+)</name>
        <dbReference type="ChEBI" id="CHEBI:29105"/>
    </ligand>
</feature>
<evidence type="ECO:0000256" key="3">
    <source>
        <dbReference type="ARBA" id="ARBA00022679"/>
    </source>
</evidence>
<feature type="domain" description="Deacetylase sirtuin-type" evidence="7">
    <location>
        <begin position="4"/>
        <end position="306"/>
    </location>
</feature>
<name>A0A8H3GV86_9AGAM</name>
<proteinExistence type="inferred from homology"/>
<dbReference type="GO" id="GO:0017136">
    <property type="term" value="F:histone deacetylase activity, NAD-dependent"/>
    <property type="evidence" value="ECO:0007669"/>
    <property type="project" value="TreeGrafter"/>
</dbReference>
<evidence type="ECO:0000256" key="5">
    <source>
        <dbReference type="ARBA" id="ARBA00023128"/>
    </source>
</evidence>
<feature type="binding site" evidence="6">
    <location>
        <position position="161"/>
    </location>
    <ligand>
        <name>Zn(2+)</name>
        <dbReference type="ChEBI" id="CHEBI:29105"/>
    </ligand>
</feature>
<keyword evidence="4" id="KW-0520">NAD</keyword>
<dbReference type="Gene3D" id="3.40.50.1220">
    <property type="entry name" value="TPP-binding domain"/>
    <property type="match status" value="1"/>
</dbReference>
<dbReference type="EMBL" id="CAJMXA010002041">
    <property type="protein sequence ID" value="CAE6474750.1"/>
    <property type="molecule type" value="Genomic_DNA"/>
</dbReference>
<dbReference type="AlphaFoldDB" id="A0A8H3GV86"/>
<feature type="binding site" evidence="6">
    <location>
        <position position="164"/>
    </location>
    <ligand>
        <name>Zn(2+)</name>
        <dbReference type="ChEBI" id="CHEBI:29105"/>
    </ligand>
</feature>
<evidence type="ECO:0000256" key="2">
    <source>
        <dbReference type="ARBA" id="ARBA00006924"/>
    </source>
</evidence>
<reference evidence="8" key="1">
    <citation type="submission" date="2021-01" db="EMBL/GenBank/DDBJ databases">
        <authorList>
            <person name="Kaushik A."/>
        </authorList>
    </citation>
    <scope>NUCLEOTIDE SEQUENCE</scope>
    <source>
        <strain evidence="8">AG6-10EEA</strain>
    </source>
</reference>
<dbReference type="InterPro" id="IPR003000">
    <property type="entry name" value="Sirtuin"/>
</dbReference>
<evidence type="ECO:0000313" key="8">
    <source>
        <dbReference type="EMBL" id="CAE6474750.1"/>
    </source>
</evidence>
<dbReference type="PANTHER" id="PTHR11085:SF10">
    <property type="entry name" value="NAD-DEPENDENT PROTEIN DEACYLASE SIRTUIN-5, MITOCHONDRIAL-RELATED"/>
    <property type="match status" value="1"/>
</dbReference>
<evidence type="ECO:0000259" key="7">
    <source>
        <dbReference type="PROSITE" id="PS50305"/>
    </source>
</evidence>